<dbReference type="GO" id="GO:0005524">
    <property type="term" value="F:ATP binding"/>
    <property type="evidence" value="ECO:0007669"/>
    <property type="project" value="UniProtKB-KW"/>
</dbReference>
<dbReference type="SMART" id="SM00796">
    <property type="entry name" value="AHS1"/>
    <property type="match status" value="1"/>
</dbReference>
<dbReference type="Pfam" id="PF02682">
    <property type="entry name" value="CT_C_D"/>
    <property type="match status" value="1"/>
</dbReference>
<accession>A0A4Y3K767</accession>
<dbReference type="PANTHER" id="PTHR34698:SF2">
    <property type="entry name" value="5-OXOPROLINASE SUBUNIT B"/>
    <property type="match status" value="1"/>
</dbReference>
<keyword evidence="7" id="KW-1185">Reference proteome</keyword>
<feature type="region of interest" description="Disordered" evidence="4">
    <location>
        <begin position="91"/>
        <end position="113"/>
    </location>
</feature>
<evidence type="ECO:0000313" key="6">
    <source>
        <dbReference type="EMBL" id="GEA80369.1"/>
    </source>
</evidence>
<dbReference type="GO" id="GO:0016787">
    <property type="term" value="F:hydrolase activity"/>
    <property type="evidence" value="ECO:0007669"/>
    <property type="project" value="UniProtKB-KW"/>
</dbReference>
<sequence length="244" mass="25423">MSEQVSEVAPGPGPTRVVRFGAAALLVELADLAHVRRADDALRAARRHDELLALVEDQVPAAESVLVRVRPGTDLRAVAARVRAVLADASRADDAPDEGRVPGSAASDGPASAGVAPPGALVVLPVTYDGPDLAEVAELTGRTVEDVVARHTAVTYTVAFGGFMPGFAYLVGLDPVLHVPRRATPRERVPAGAVAVADRFAAVYPAATPGGWRLLGTCATVLFDVHRDEPALLTPGTPVRFEAR</sequence>
<dbReference type="AlphaFoldDB" id="A0A4Y3K767"/>
<name>A0A4Y3K767_CELUD</name>
<comment type="caution">
    <text evidence="6">The sequence shown here is derived from an EMBL/GenBank/DDBJ whole genome shotgun (WGS) entry which is preliminary data.</text>
</comment>
<evidence type="ECO:0000256" key="1">
    <source>
        <dbReference type="ARBA" id="ARBA00022741"/>
    </source>
</evidence>
<reference evidence="6 7" key="1">
    <citation type="submission" date="2019-06" db="EMBL/GenBank/DDBJ databases">
        <title>Whole genome shotgun sequence of Cellulomonas uda NBRC 3747.</title>
        <authorList>
            <person name="Hosoyama A."/>
            <person name="Uohara A."/>
            <person name="Ohji S."/>
            <person name="Ichikawa N."/>
        </authorList>
    </citation>
    <scope>NUCLEOTIDE SEQUENCE [LARGE SCALE GENOMIC DNA]</scope>
    <source>
        <strain evidence="6 7">NBRC 3747</strain>
    </source>
</reference>
<dbReference type="SUPFAM" id="SSF50891">
    <property type="entry name" value="Cyclophilin-like"/>
    <property type="match status" value="1"/>
</dbReference>
<dbReference type="EMBL" id="BJLP01000009">
    <property type="protein sequence ID" value="GEA80369.1"/>
    <property type="molecule type" value="Genomic_DNA"/>
</dbReference>
<dbReference type="Proteomes" id="UP000315842">
    <property type="component" value="Unassembled WGS sequence"/>
</dbReference>
<dbReference type="Gene3D" id="3.30.1360.40">
    <property type="match status" value="1"/>
</dbReference>
<dbReference type="RefSeq" id="WP_244937649.1">
    <property type="nucleotide sequence ID" value="NZ_BJLP01000009.1"/>
</dbReference>
<evidence type="ECO:0000256" key="3">
    <source>
        <dbReference type="ARBA" id="ARBA00022840"/>
    </source>
</evidence>
<feature type="compositionally biased region" description="Basic and acidic residues" evidence="4">
    <location>
        <begin position="91"/>
        <end position="100"/>
    </location>
</feature>
<evidence type="ECO:0000259" key="5">
    <source>
        <dbReference type="SMART" id="SM00796"/>
    </source>
</evidence>
<dbReference type="InterPro" id="IPR029000">
    <property type="entry name" value="Cyclophilin-like_dom_sf"/>
</dbReference>
<evidence type="ECO:0000256" key="4">
    <source>
        <dbReference type="SAM" id="MobiDB-lite"/>
    </source>
</evidence>
<keyword evidence="3" id="KW-0067">ATP-binding</keyword>
<evidence type="ECO:0000256" key="2">
    <source>
        <dbReference type="ARBA" id="ARBA00022801"/>
    </source>
</evidence>
<feature type="compositionally biased region" description="Low complexity" evidence="4">
    <location>
        <begin position="101"/>
        <end position="113"/>
    </location>
</feature>
<keyword evidence="1" id="KW-0547">Nucleotide-binding</keyword>
<dbReference type="InterPro" id="IPR010016">
    <property type="entry name" value="PxpB"/>
</dbReference>
<evidence type="ECO:0000313" key="7">
    <source>
        <dbReference type="Proteomes" id="UP000315842"/>
    </source>
</evidence>
<organism evidence="6 7">
    <name type="scientific">Cellulomonas uda</name>
    <dbReference type="NCBI Taxonomy" id="1714"/>
    <lineage>
        <taxon>Bacteria</taxon>
        <taxon>Bacillati</taxon>
        <taxon>Actinomycetota</taxon>
        <taxon>Actinomycetes</taxon>
        <taxon>Micrococcales</taxon>
        <taxon>Cellulomonadaceae</taxon>
        <taxon>Cellulomonas</taxon>
    </lineage>
</organism>
<protein>
    <submittedName>
        <fullName evidence="6">Allophanate hydrolase</fullName>
    </submittedName>
</protein>
<dbReference type="InterPro" id="IPR003833">
    <property type="entry name" value="CT_C_D"/>
</dbReference>
<proteinExistence type="predicted"/>
<dbReference type="PANTHER" id="PTHR34698">
    <property type="entry name" value="5-OXOPROLINASE SUBUNIT B"/>
    <property type="match status" value="1"/>
</dbReference>
<keyword evidence="2 6" id="KW-0378">Hydrolase</keyword>
<dbReference type="Gene3D" id="2.40.100.10">
    <property type="entry name" value="Cyclophilin-like"/>
    <property type="match status" value="1"/>
</dbReference>
<gene>
    <name evidence="6" type="ORF">CUD01_08130</name>
</gene>
<feature type="domain" description="Carboxyltransferase" evidence="5">
    <location>
        <begin position="15"/>
        <end position="233"/>
    </location>
</feature>